<evidence type="ECO:0000256" key="6">
    <source>
        <dbReference type="ARBA" id="ARBA00023004"/>
    </source>
</evidence>
<dbReference type="SUPFAM" id="SSF51197">
    <property type="entry name" value="Clavaminate synthase-like"/>
    <property type="match status" value="1"/>
</dbReference>
<comment type="caution">
    <text evidence="7">The sequence shown here is derived from an EMBL/GenBank/DDBJ whole genome shotgun (WGS) entry which is preliminary data.</text>
</comment>
<evidence type="ECO:0000256" key="1">
    <source>
        <dbReference type="ARBA" id="ARBA00001962"/>
    </source>
</evidence>
<protein>
    <recommendedName>
        <fullName evidence="9">Phytanoyl-CoA dioxygenase</fullName>
    </recommendedName>
</protein>
<comment type="subunit">
    <text evidence="3">Homodimer.</text>
</comment>
<evidence type="ECO:0000256" key="4">
    <source>
        <dbReference type="ARBA" id="ARBA00022964"/>
    </source>
</evidence>
<dbReference type="Pfam" id="PF05721">
    <property type="entry name" value="PhyH"/>
    <property type="match status" value="1"/>
</dbReference>
<dbReference type="PANTHER" id="PTHR20883">
    <property type="entry name" value="PHYTANOYL-COA DIOXYGENASE DOMAIN CONTAINING 1"/>
    <property type="match status" value="1"/>
</dbReference>
<organism evidence="7 8">
    <name type="scientific">Aspergillus udagawae</name>
    <dbReference type="NCBI Taxonomy" id="91492"/>
    <lineage>
        <taxon>Eukaryota</taxon>
        <taxon>Fungi</taxon>
        <taxon>Dikarya</taxon>
        <taxon>Ascomycota</taxon>
        <taxon>Pezizomycotina</taxon>
        <taxon>Eurotiomycetes</taxon>
        <taxon>Eurotiomycetidae</taxon>
        <taxon>Eurotiales</taxon>
        <taxon>Aspergillaceae</taxon>
        <taxon>Aspergillus</taxon>
        <taxon>Aspergillus subgen. Fumigati</taxon>
    </lineage>
</organism>
<dbReference type="Gene3D" id="2.60.120.620">
    <property type="entry name" value="q2cbj1_9rhob like domain"/>
    <property type="match status" value="1"/>
</dbReference>
<dbReference type="Proteomes" id="UP000036893">
    <property type="component" value="Unassembled WGS sequence"/>
</dbReference>
<evidence type="ECO:0000256" key="3">
    <source>
        <dbReference type="ARBA" id="ARBA00011738"/>
    </source>
</evidence>
<dbReference type="InterPro" id="IPR008775">
    <property type="entry name" value="Phytyl_CoA_dOase-like"/>
</dbReference>
<dbReference type="GO" id="GO:0051213">
    <property type="term" value="F:dioxygenase activity"/>
    <property type="evidence" value="ECO:0007669"/>
    <property type="project" value="UniProtKB-KW"/>
</dbReference>
<keyword evidence="5" id="KW-0560">Oxidoreductase</keyword>
<sequence>MTLSSHPQIQRFEAGADPHQAWQTVDQDGVAIISGVVPLALIERFKQEIEPRVETWENAALNGWKHSPHTKFVNGLVSSSHTYRHDILNNPVMHQMCEAAFQQTGDYWLVSAVLRLTQPGHPAQEWHRDANGWPLVKNQRPGAPLLTLTIIIPTTGFTEANGATRVFLGSHHWPAVDVPADAQPAVAEMQAGDMLVMRQGVVHSGGMHTFEAPETRGMLLLSVATCQLSQYESALGLPRSLVESLTPLVQKLVGWRTVFPLGHPMGLNTFRSGLVEGKLGLKANQPLQDDTET</sequence>
<name>A0A8E0QQ83_9EURO</name>
<dbReference type="EMBL" id="BBXM02000002">
    <property type="protein sequence ID" value="GIC87439.1"/>
    <property type="molecule type" value="Genomic_DNA"/>
</dbReference>
<dbReference type="RefSeq" id="XP_043144705.1">
    <property type="nucleotide sequence ID" value="XM_043288770.1"/>
</dbReference>
<evidence type="ECO:0000256" key="2">
    <source>
        <dbReference type="ARBA" id="ARBA00005830"/>
    </source>
</evidence>
<dbReference type="GeneID" id="66991299"/>
<keyword evidence="6" id="KW-0408">Iron</keyword>
<reference evidence="7" key="1">
    <citation type="journal article" date="2015" name="Genome Announc.">
        <title>Draft Genome Sequence of the Pathogenic Filamentous Fungus Aspergillus udagawae Strain IFM 46973T.</title>
        <authorList>
            <person name="Kusuya Y."/>
            <person name="Takahashi-Nakaguchi A."/>
            <person name="Takahashi H."/>
            <person name="Yaguchi T."/>
        </authorList>
    </citation>
    <scope>NUCLEOTIDE SEQUENCE</scope>
    <source>
        <strain evidence="7">IFM 46973</strain>
    </source>
</reference>
<dbReference type="AlphaFoldDB" id="A0A8E0QQ83"/>
<comment type="cofactor">
    <cofactor evidence="1">
        <name>Fe cation</name>
        <dbReference type="ChEBI" id="CHEBI:24875"/>
    </cofactor>
</comment>
<keyword evidence="4" id="KW-0223">Dioxygenase</keyword>
<comment type="similarity">
    <text evidence="2">Belongs to the PhyH family.</text>
</comment>
<reference evidence="7" key="2">
    <citation type="submission" date="2021-01" db="EMBL/GenBank/DDBJ databases">
        <title>Pan-genome distribution and transcriptional activeness of fungal secondary metabolism genes in Aspergillus section Fumigati.</title>
        <authorList>
            <person name="Takahashi H."/>
            <person name="Umemura M."/>
            <person name="Ninomiya A."/>
            <person name="Kusuya Y."/>
            <person name="Urayama S."/>
            <person name="Shimizu M."/>
            <person name="Watanabe A."/>
            <person name="Kamei K."/>
            <person name="Yaguchi T."/>
            <person name="Hagiwara D."/>
        </authorList>
    </citation>
    <scope>NUCLEOTIDE SEQUENCE</scope>
    <source>
        <strain evidence="7">IFM 46973</strain>
    </source>
</reference>
<evidence type="ECO:0008006" key="9">
    <source>
        <dbReference type="Google" id="ProtNLM"/>
    </source>
</evidence>
<proteinExistence type="inferred from homology"/>
<evidence type="ECO:0000313" key="8">
    <source>
        <dbReference type="Proteomes" id="UP000036893"/>
    </source>
</evidence>
<evidence type="ECO:0000313" key="7">
    <source>
        <dbReference type="EMBL" id="GIC87439.1"/>
    </source>
</evidence>
<gene>
    <name evidence="7" type="ORF">Aud_003823</name>
</gene>
<accession>A0A8E0QQ83</accession>
<evidence type="ECO:0000256" key="5">
    <source>
        <dbReference type="ARBA" id="ARBA00023002"/>
    </source>
</evidence>
<dbReference type="PANTHER" id="PTHR20883:SF41">
    <property type="entry name" value="IRON_ALPHA-KETOGLUTARATE-DEPENDENT DIOXYGENASE ASQJ"/>
    <property type="match status" value="1"/>
</dbReference>